<protein>
    <submittedName>
        <fullName evidence="2">SLATT domain-containing protein</fullName>
    </submittedName>
</protein>
<dbReference type="RefSeq" id="WP_305112907.1">
    <property type="nucleotide sequence ID" value="NZ_JAUTIX010000010.1"/>
</dbReference>
<feature type="transmembrane region" description="Helical" evidence="1">
    <location>
        <begin position="64"/>
        <end position="85"/>
    </location>
</feature>
<feature type="transmembrane region" description="Helical" evidence="1">
    <location>
        <begin position="39"/>
        <end position="58"/>
    </location>
</feature>
<organism evidence="2 3">
    <name type="scientific">Tsukamurella strandjordii</name>
    <dbReference type="NCBI Taxonomy" id="147577"/>
    <lineage>
        <taxon>Bacteria</taxon>
        <taxon>Bacillati</taxon>
        <taxon>Actinomycetota</taxon>
        <taxon>Actinomycetes</taxon>
        <taxon>Mycobacteriales</taxon>
        <taxon>Tsukamurellaceae</taxon>
        <taxon>Tsukamurella</taxon>
    </lineage>
</organism>
<evidence type="ECO:0000313" key="3">
    <source>
        <dbReference type="Proteomes" id="UP001178281"/>
    </source>
</evidence>
<gene>
    <name evidence="2" type="ORF">Q7X28_21660</name>
</gene>
<keyword evidence="1" id="KW-1133">Transmembrane helix</keyword>
<dbReference type="AlphaFoldDB" id="A0AA90NTB5"/>
<evidence type="ECO:0000313" key="2">
    <source>
        <dbReference type="EMBL" id="MDP0400534.1"/>
    </source>
</evidence>
<proteinExistence type="predicted"/>
<accession>A0AA90NTB5</accession>
<evidence type="ECO:0000256" key="1">
    <source>
        <dbReference type="SAM" id="Phobius"/>
    </source>
</evidence>
<sequence>MADSEIDQRKSIRDEADRIHESAVYCAQGQYEAAERWRLLHWTSGAVAACLSAGSAVITFAADAAVLSGILALAAALVAAVMTGVRHDKLAEQAQTSGNLYTALRNNARQFRDIAVPTDDLDDLRNALTVLTARAAEIDSASDLIPTWANKRAKKNIASGGQEFGADGGQ</sequence>
<keyword evidence="3" id="KW-1185">Reference proteome</keyword>
<dbReference type="Proteomes" id="UP001178281">
    <property type="component" value="Unassembled WGS sequence"/>
</dbReference>
<reference evidence="2" key="1">
    <citation type="submission" date="2023-08" db="EMBL/GenBank/DDBJ databases">
        <title>The draft genome of Tsukamurella strandjordii strain 050030.</title>
        <authorList>
            <person name="Zhao F."/>
            <person name="Feng Y."/>
            <person name="Zong Z."/>
        </authorList>
    </citation>
    <scope>NUCLEOTIDE SEQUENCE</scope>
    <source>
        <strain evidence="2">050030</strain>
    </source>
</reference>
<comment type="caution">
    <text evidence="2">The sequence shown here is derived from an EMBL/GenBank/DDBJ whole genome shotgun (WGS) entry which is preliminary data.</text>
</comment>
<dbReference type="NCBIfam" id="NF033632">
    <property type="entry name" value="SLATT_4"/>
    <property type="match status" value="1"/>
</dbReference>
<name>A0AA90NTB5_9ACTN</name>
<keyword evidence="1" id="KW-0812">Transmembrane</keyword>
<keyword evidence="1" id="KW-0472">Membrane</keyword>
<dbReference type="EMBL" id="JAUTIX010000010">
    <property type="protein sequence ID" value="MDP0400534.1"/>
    <property type="molecule type" value="Genomic_DNA"/>
</dbReference>